<keyword evidence="1" id="KW-0547">Nucleotide-binding</keyword>
<dbReference type="InterPro" id="IPR011009">
    <property type="entry name" value="Kinase-like_dom_sf"/>
</dbReference>
<dbReference type="STRING" id="1776.BHQ18_21215"/>
<dbReference type="PROSITE" id="PS50011">
    <property type="entry name" value="PROTEIN_KINASE_DOM"/>
    <property type="match status" value="1"/>
</dbReference>
<sequence>MGGGIASELAEAGFIDAVEVGRGGGGVVYRCHQKSLGRSVAIKVLASDLDDDDRERFLREGVAMGGLSGHPNIVNILQVGMTATNRPFIVMPYHAAGSLAERVRREGRIAWPEALRIGVKLCGALETAHRTGTLHRDIKPANVLVNDYGEPQLSDFGTARIAGGYKTVTGFFTGTLSYTAPEVLAGSPPTVAADVYSLGASIYALIAGSPPHERKADEDLIAHYLRITDTPVPDLRPAGIPADVCAAIEKAMSKEPADRFASAAEFGRELQLAQRHNGLAADAMALSEPGGRLEQTGGTQAIPLSELSGQPEEEKVLPASAPQPSNMFADTASTSASSPPWQAVHPPAPPPPPEPAAPQRGRKRVLIVSGAVVAVVLLVISGVLVVASTRDGGGGQAAPTTAPVAETQPQWRSVADARVARDAVAATEADGTIWVFGGLEADGRVSGQHEGYDPAIDSWKGGEDLPVPVQQAMAVTWQGTPVVLGGWRTQGADTKVATDQVWRVVNSRWTALPPLLQPRAAAAAAVVGDRIIVTGGVDAAGGLLTTTEIFDGTRWTLGAPIPTPRQLLGAASDGAVVYVVGGNDGTSEVATVETYDPAADTWNSLSELPGRRSDFGIAIADGRLVVAGGVSGGQVLNSVVALDLATQSWNGLPDMGTGRHGMAVAGVGRTVYAIGGSTGPGDTQITSSAEALKLAPRRPQPAAQWRVLPDAPNERLMMAWTVLGDEIWIAGGMRHGETLPTVESYNTRTGQWQQRPPLPVPLHHATAATYGGEMVVVGGAEDNLAEASNKVFVFRDGKWDELASLTHARAASAAAVVGDKLVVVGGQNSRQLVPQTEVFDGKSWTPAADIPTPREHLAAVSDGVYVYTVGGRFLTADENSAAFERFDPVSGNWDRLPDMPTPRGSYGSAFIDGRVVAVGGEEPTRVLATVEMYDIASGKWRTVAPLNTPVHGQVVAAVGSAVYCIGGADRPTHEGPVATVEALDFT</sequence>
<organism evidence="5 6">
    <name type="scientific">Mycolicibacterium flavescens</name>
    <name type="common">Mycobacterium flavescens</name>
    <dbReference type="NCBI Taxonomy" id="1776"/>
    <lineage>
        <taxon>Bacteria</taxon>
        <taxon>Bacillati</taxon>
        <taxon>Actinomycetota</taxon>
        <taxon>Actinomycetes</taxon>
        <taxon>Mycobacteriales</taxon>
        <taxon>Mycobacteriaceae</taxon>
        <taxon>Mycolicibacterium</taxon>
    </lineage>
</organism>
<dbReference type="PANTHER" id="PTHR45632">
    <property type="entry name" value="LD33804P"/>
    <property type="match status" value="1"/>
</dbReference>
<gene>
    <name evidence="5" type="ORF">BHQ18_21215</name>
</gene>
<dbReference type="GO" id="GO:0005524">
    <property type="term" value="F:ATP binding"/>
    <property type="evidence" value="ECO:0007669"/>
    <property type="project" value="UniProtKB-UniRule"/>
</dbReference>
<evidence type="ECO:0000259" key="4">
    <source>
        <dbReference type="PROSITE" id="PS50011"/>
    </source>
</evidence>
<dbReference type="EMBL" id="MIHA01000017">
    <property type="protein sequence ID" value="ODQ88098.1"/>
    <property type="molecule type" value="Genomic_DNA"/>
</dbReference>
<dbReference type="InterPro" id="IPR011043">
    <property type="entry name" value="Gal_Oxase/kelch_b-propeller"/>
</dbReference>
<dbReference type="Pfam" id="PF24681">
    <property type="entry name" value="Kelch_KLHDC2_KLHL20_DRC7"/>
    <property type="match status" value="2"/>
</dbReference>
<dbReference type="SUPFAM" id="SSF117281">
    <property type="entry name" value="Kelch motif"/>
    <property type="match status" value="2"/>
</dbReference>
<keyword evidence="1" id="KW-0067">ATP-binding</keyword>
<comment type="caution">
    <text evidence="5">The sequence shown here is derived from an EMBL/GenBank/DDBJ whole genome shotgun (WGS) entry which is preliminary data.</text>
</comment>
<evidence type="ECO:0000313" key="5">
    <source>
        <dbReference type="EMBL" id="ODQ88098.1"/>
    </source>
</evidence>
<keyword evidence="5" id="KW-0418">Kinase</keyword>
<protein>
    <submittedName>
        <fullName evidence="5">Protein kinase</fullName>
    </submittedName>
</protein>
<dbReference type="PROSITE" id="PS00107">
    <property type="entry name" value="PROTEIN_KINASE_ATP"/>
    <property type="match status" value="1"/>
</dbReference>
<keyword evidence="3" id="KW-0472">Membrane</keyword>
<dbReference type="Pfam" id="PF00069">
    <property type="entry name" value="Pkinase"/>
    <property type="match status" value="1"/>
</dbReference>
<feature type="domain" description="Protein kinase" evidence="4">
    <location>
        <begin position="14"/>
        <end position="279"/>
    </location>
</feature>
<dbReference type="SUPFAM" id="SSF56112">
    <property type="entry name" value="Protein kinase-like (PK-like)"/>
    <property type="match status" value="1"/>
</dbReference>
<dbReference type="SMART" id="SM00612">
    <property type="entry name" value="Kelch"/>
    <property type="match status" value="10"/>
</dbReference>
<proteinExistence type="predicted"/>
<dbReference type="Gene3D" id="1.10.510.10">
    <property type="entry name" value="Transferase(Phosphotransferase) domain 1"/>
    <property type="match status" value="1"/>
</dbReference>
<evidence type="ECO:0000313" key="6">
    <source>
        <dbReference type="Proteomes" id="UP000094053"/>
    </source>
</evidence>
<dbReference type="Gene3D" id="3.30.200.20">
    <property type="entry name" value="Phosphorylase Kinase, domain 1"/>
    <property type="match status" value="1"/>
</dbReference>
<feature type="binding site" evidence="1">
    <location>
        <position position="43"/>
    </location>
    <ligand>
        <name>ATP</name>
        <dbReference type="ChEBI" id="CHEBI:30616"/>
    </ligand>
</feature>
<dbReference type="AlphaFoldDB" id="A0A1E3RE01"/>
<evidence type="ECO:0000256" key="2">
    <source>
        <dbReference type="SAM" id="MobiDB-lite"/>
    </source>
</evidence>
<dbReference type="Proteomes" id="UP000094053">
    <property type="component" value="Unassembled WGS sequence"/>
</dbReference>
<reference evidence="6" key="1">
    <citation type="submission" date="2016-09" db="EMBL/GenBank/DDBJ databases">
        <authorList>
            <person name="Greninger A.L."/>
            <person name="Jerome K.R."/>
            <person name="Mcnair B."/>
            <person name="Wallis C."/>
            <person name="Fang F."/>
        </authorList>
    </citation>
    <scope>NUCLEOTIDE SEQUENCE [LARGE SCALE GENOMIC DNA]</scope>
    <source>
        <strain evidence="6">M6</strain>
    </source>
</reference>
<dbReference type="SUPFAM" id="SSF50965">
    <property type="entry name" value="Galactose oxidase, central domain"/>
    <property type="match status" value="1"/>
</dbReference>
<feature type="compositionally biased region" description="Pro residues" evidence="2">
    <location>
        <begin position="346"/>
        <end position="356"/>
    </location>
</feature>
<feature type="compositionally biased region" description="Low complexity" evidence="2">
    <location>
        <begin position="331"/>
        <end position="345"/>
    </location>
</feature>
<dbReference type="CDD" id="cd14014">
    <property type="entry name" value="STKc_PknB_like"/>
    <property type="match status" value="1"/>
</dbReference>
<dbReference type="InterPro" id="IPR015915">
    <property type="entry name" value="Kelch-typ_b-propeller"/>
</dbReference>
<dbReference type="OrthoDB" id="136365at2"/>
<keyword evidence="3" id="KW-1133">Transmembrane helix</keyword>
<keyword evidence="3" id="KW-0812">Transmembrane</keyword>
<evidence type="ECO:0000256" key="1">
    <source>
        <dbReference type="PROSITE-ProRule" id="PRU10141"/>
    </source>
</evidence>
<dbReference type="SMART" id="SM00220">
    <property type="entry name" value="S_TKc"/>
    <property type="match status" value="1"/>
</dbReference>
<dbReference type="Gene3D" id="2.120.10.80">
    <property type="entry name" value="Kelch-type beta propeller"/>
    <property type="match status" value="3"/>
</dbReference>
<evidence type="ECO:0000256" key="3">
    <source>
        <dbReference type="SAM" id="Phobius"/>
    </source>
</evidence>
<dbReference type="GO" id="GO:0004672">
    <property type="term" value="F:protein kinase activity"/>
    <property type="evidence" value="ECO:0007669"/>
    <property type="project" value="InterPro"/>
</dbReference>
<dbReference type="Pfam" id="PF01344">
    <property type="entry name" value="Kelch_1"/>
    <property type="match status" value="1"/>
</dbReference>
<accession>A0A1E3RE01</accession>
<feature type="region of interest" description="Disordered" evidence="2">
    <location>
        <begin position="391"/>
        <end position="410"/>
    </location>
</feature>
<dbReference type="InterPro" id="IPR006652">
    <property type="entry name" value="Kelch_1"/>
</dbReference>
<keyword evidence="5" id="KW-0808">Transferase</keyword>
<dbReference type="InterPro" id="IPR000719">
    <property type="entry name" value="Prot_kinase_dom"/>
</dbReference>
<dbReference type="InterPro" id="IPR017441">
    <property type="entry name" value="Protein_kinase_ATP_BS"/>
</dbReference>
<keyword evidence="6" id="KW-1185">Reference proteome</keyword>
<name>A0A1E3RE01_MYCFV</name>
<feature type="region of interest" description="Disordered" evidence="2">
    <location>
        <begin position="303"/>
        <end position="359"/>
    </location>
</feature>
<feature type="transmembrane region" description="Helical" evidence="3">
    <location>
        <begin position="365"/>
        <end position="387"/>
    </location>
</feature>
<dbReference type="RefSeq" id="WP_069415614.1">
    <property type="nucleotide sequence ID" value="NZ_JACKUL010000022.1"/>
</dbReference>